<accession>A0A495W1A5</accession>
<dbReference type="EMBL" id="RBXO01000001">
    <property type="protein sequence ID" value="RKT55184.1"/>
    <property type="molecule type" value="Genomic_DNA"/>
</dbReference>
<name>A0A495W1A5_9PSEU</name>
<dbReference type="InterPro" id="IPR032716">
    <property type="entry name" value="ACC_epsilon"/>
</dbReference>
<comment type="caution">
    <text evidence="2">The sequence shown here is derived from an EMBL/GenBank/DDBJ whole genome shotgun (WGS) entry which is preliminary data.</text>
</comment>
<reference evidence="2 3" key="1">
    <citation type="submission" date="2018-10" db="EMBL/GenBank/DDBJ databases">
        <title>Sequencing the genomes of 1000 actinobacteria strains.</title>
        <authorList>
            <person name="Klenk H.-P."/>
        </authorList>
    </citation>
    <scope>NUCLEOTIDE SEQUENCE [LARGE SCALE GENOMIC DNA]</scope>
    <source>
        <strain evidence="2 3">DSM 43800</strain>
    </source>
</reference>
<sequence length="65" mass="6890">MSAPAIIVLRGNPDAADVAALVAALVTALRLSTRPADPVPPRPVPAWRAGSWHAPRRTWSGRATR</sequence>
<keyword evidence="3" id="KW-1185">Reference proteome</keyword>
<feature type="region of interest" description="Disordered" evidence="1">
    <location>
        <begin position="34"/>
        <end position="65"/>
    </location>
</feature>
<gene>
    <name evidence="2" type="ORF">C8E97_3842</name>
</gene>
<evidence type="ECO:0000313" key="3">
    <source>
        <dbReference type="Proteomes" id="UP000282084"/>
    </source>
</evidence>
<evidence type="ECO:0000313" key="2">
    <source>
        <dbReference type="EMBL" id="RKT55184.1"/>
    </source>
</evidence>
<dbReference type="GO" id="GO:0004658">
    <property type="term" value="F:propionyl-CoA carboxylase activity"/>
    <property type="evidence" value="ECO:0007669"/>
    <property type="project" value="InterPro"/>
</dbReference>
<dbReference type="Proteomes" id="UP000282084">
    <property type="component" value="Unassembled WGS sequence"/>
</dbReference>
<dbReference type="Pfam" id="PF13822">
    <property type="entry name" value="ACC_epsilon"/>
    <property type="match status" value="1"/>
</dbReference>
<proteinExistence type="predicted"/>
<protein>
    <submittedName>
        <fullName evidence="2">Acyl-CoA carboxylase epsilon subunit-like protein</fullName>
    </submittedName>
</protein>
<dbReference type="RefSeq" id="WP_121006930.1">
    <property type="nucleotide sequence ID" value="NZ_RBXO01000001.1"/>
</dbReference>
<dbReference type="AlphaFoldDB" id="A0A495W1A5"/>
<organism evidence="2 3">
    <name type="scientific">Saccharothrix australiensis</name>
    <dbReference type="NCBI Taxonomy" id="2072"/>
    <lineage>
        <taxon>Bacteria</taxon>
        <taxon>Bacillati</taxon>
        <taxon>Actinomycetota</taxon>
        <taxon>Actinomycetes</taxon>
        <taxon>Pseudonocardiales</taxon>
        <taxon>Pseudonocardiaceae</taxon>
        <taxon>Saccharothrix</taxon>
    </lineage>
</organism>
<dbReference type="GO" id="GO:0003989">
    <property type="term" value="F:acetyl-CoA carboxylase activity"/>
    <property type="evidence" value="ECO:0007669"/>
    <property type="project" value="InterPro"/>
</dbReference>
<evidence type="ECO:0000256" key="1">
    <source>
        <dbReference type="SAM" id="MobiDB-lite"/>
    </source>
</evidence>